<dbReference type="Gene3D" id="3.40.50.150">
    <property type="entry name" value="Vaccinia Virus protein VP39"/>
    <property type="match status" value="1"/>
</dbReference>
<sequence>MLDIGPGQGTQALRLARAGHLVTGLEADPAMLAALRSAVAAEPADVRARFVALQGDGRETGRHFGPACFDVVLCHGVLMYVPDPEPMLAALSRVLAPGGLLSLVVRNGDALAMRPGLLGDWGGALQAFGSAGYVNRLGLATRADRLAPLTQTLTGICAPLHAWYGVRVFTDAAPDHAVAPGDPATLAALLDAEEAAGRTDPYRGVAALLHVCGLRT</sequence>
<name>A0A9W4E4S5_9ACTN</name>
<dbReference type="CDD" id="cd02440">
    <property type="entry name" value="AdoMet_MTases"/>
    <property type="match status" value="1"/>
</dbReference>
<evidence type="ECO:0000256" key="1">
    <source>
        <dbReference type="ARBA" id="ARBA00022603"/>
    </source>
</evidence>
<keyword evidence="6" id="KW-1185">Reference proteome</keyword>
<comment type="caution">
    <text evidence="5">The sequence shown here is derived from an EMBL/GenBank/DDBJ whole genome shotgun (WGS) entry which is preliminary data.</text>
</comment>
<evidence type="ECO:0000256" key="2">
    <source>
        <dbReference type="ARBA" id="ARBA00022679"/>
    </source>
</evidence>
<keyword evidence="2" id="KW-0808">Transferase</keyword>
<evidence type="ECO:0000259" key="4">
    <source>
        <dbReference type="Pfam" id="PF08241"/>
    </source>
</evidence>
<feature type="domain" description="Methyltransferase type 11" evidence="4">
    <location>
        <begin position="2"/>
        <end position="102"/>
    </location>
</feature>
<dbReference type="SUPFAM" id="SSF53335">
    <property type="entry name" value="S-adenosyl-L-methionine-dependent methyltransferases"/>
    <property type="match status" value="1"/>
</dbReference>
<dbReference type="AlphaFoldDB" id="A0A9W4E4S5"/>
<dbReference type="GO" id="GO:0008757">
    <property type="term" value="F:S-adenosylmethionine-dependent methyltransferase activity"/>
    <property type="evidence" value="ECO:0007669"/>
    <property type="project" value="InterPro"/>
</dbReference>
<dbReference type="InterPro" id="IPR013216">
    <property type="entry name" value="Methyltransf_11"/>
</dbReference>
<evidence type="ECO:0000256" key="3">
    <source>
        <dbReference type="ARBA" id="ARBA00022691"/>
    </source>
</evidence>
<dbReference type="PANTHER" id="PTHR43464:SF19">
    <property type="entry name" value="UBIQUINONE BIOSYNTHESIS O-METHYLTRANSFERASE, MITOCHONDRIAL"/>
    <property type="match status" value="1"/>
</dbReference>
<dbReference type="EMBL" id="CAJVAX010000012">
    <property type="protein sequence ID" value="CAG7631645.1"/>
    <property type="molecule type" value="Genomic_DNA"/>
</dbReference>
<evidence type="ECO:0000313" key="5">
    <source>
        <dbReference type="EMBL" id="CAG7631645.1"/>
    </source>
</evidence>
<dbReference type="GO" id="GO:0032259">
    <property type="term" value="P:methylation"/>
    <property type="evidence" value="ECO:0007669"/>
    <property type="project" value="UniProtKB-KW"/>
</dbReference>
<proteinExistence type="predicted"/>
<evidence type="ECO:0000313" key="6">
    <source>
        <dbReference type="Proteomes" id="UP001153328"/>
    </source>
</evidence>
<reference evidence="5" key="1">
    <citation type="submission" date="2021-06" db="EMBL/GenBank/DDBJ databases">
        <authorList>
            <person name="Arsene-Ploetze F."/>
        </authorList>
    </citation>
    <scope>NUCLEOTIDE SEQUENCE</scope>
    <source>
        <strain evidence="5">SBRY1</strain>
    </source>
</reference>
<dbReference type="PANTHER" id="PTHR43464">
    <property type="entry name" value="METHYLTRANSFERASE"/>
    <property type="match status" value="1"/>
</dbReference>
<accession>A0A9W4E4S5</accession>
<dbReference type="Pfam" id="PF08241">
    <property type="entry name" value="Methyltransf_11"/>
    <property type="match status" value="1"/>
</dbReference>
<keyword evidence="1 5" id="KW-0489">Methyltransferase</keyword>
<organism evidence="5 6">
    <name type="scientific">Actinacidiphila bryophytorum</name>
    <dbReference type="NCBI Taxonomy" id="1436133"/>
    <lineage>
        <taxon>Bacteria</taxon>
        <taxon>Bacillati</taxon>
        <taxon>Actinomycetota</taxon>
        <taxon>Actinomycetes</taxon>
        <taxon>Kitasatosporales</taxon>
        <taxon>Streptomycetaceae</taxon>
        <taxon>Actinacidiphila</taxon>
    </lineage>
</organism>
<keyword evidence="3" id="KW-0949">S-adenosyl-L-methionine</keyword>
<gene>
    <name evidence="5" type="ORF">SBRY_20794</name>
</gene>
<dbReference type="InterPro" id="IPR029063">
    <property type="entry name" value="SAM-dependent_MTases_sf"/>
</dbReference>
<dbReference type="Proteomes" id="UP001153328">
    <property type="component" value="Unassembled WGS sequence"/>
</dbReference>
<protein>
    <submittedName>
        <fullName evidence="5">Methyltransferase domain-containing protein</fullName>
    </submittedName>
</protein>